<dbReference type="RefSeq" id="WP_020988010.1">
    <property type="nucleotide sequence ID" value="NZ_MCRM02000033.1"/>
</dbReference>
<keyword evidence="2" id="KW-1185">Reference proteome</keyword>
<dbReference type="EMBL" id="MCRM02000033">
    <property type="protein sequence ID" value="PNV72284.1"/>
    <property type="molecule type" value="Genomic_DNA"/>
</dbReference>
<dbReference type="PANTHER" id="PTHR47197:SF3">
    <property type="entry name" value="DIHYDRO-HEME D1 DEHYDROGENASE"/>
    <property type="match status" value="1"/>
</dbReference>
<evidence type="ECO:0000313" key="1">
    <source>
        <dbReference type="EMBL" id="PNV72284.1"/>
    </source>
</evidence>
<comment type="caution">
    <text evidence="1">The sequence shown here is derived from an EMBL/GenBank/DDBJ whole genome shotgun (WGS) entry which is preliminary data.</text>
</comment>
<reference evidence="1" key="1">
    <citation type="submission" date="2018-01" db="EMBL/GenBank/DDBJ databases">
        <title>Genomic characterization of Leptospira inadai serogroup Lyme isolated from captured rat in Brazil and comparative analysis with human reference strain.</title>
        <authorList>
            <person name="Moreno L.Z."/>
            <person name="Loureiro A.P."/>
            <person name="Miraglia F."/>
            <person name="Kremer F.S."/>
            <person name="Eslabao M.R."/>
            <person name="Dellagostin O.A."/>
            <person name="Lilenbaum W."/>
            <person name="Moreno A.M."/>
        </authorList>
    </citation>
    <scope>NUCLEOTIDE SEQUENCE [LARGE SCALE GENOMIC DNA]</scope>
    <source>
        <strain evidence="1">M34/99</strain>
    </source>
</reference>
<evidence type="ECO:0000313" key="2">
    <source>
        <dbReference type="Proteomes" id="UP000094669"/>
    </source>
</evidence>
<name>A0ABX4YDG1_9LEPT</name>
<dbReference type="InterPro" id="IPR015943">
    <property type="entry name" value="WD40/YVTN_repeat-like_dom_sf"/>
</dbReference>
<gene>
    <name evidence="1" type="ORF">BES34_019720</name>
</gene>
<dbReference type="InterPro" id="IPR051200">
    <property type="entry name" value="Host-pathogen_enzymatic-act"/>
</dbReference>
<dbReference type="SUPFAM" id="SSF51004">
    <property type="entry name" value="C-terminal (heme d1) domain of cytochrome cd1-nitrite reductase"/>
    <property type="match status" value="1"/>
</dbReference>
<proteinExistence type="predicted"/>
<sequence length="482" mass="49787">MSLYTKIIILLLVFGGFNAGCTVTKAGDYNKSAALLNLLAAGQTQAYVYISNSSNSSYGINPIQAQVGGGFFPLAEISSSVQPAGLVASGVGTGHVLSTLSNSNIVQIIQTGVQQTVLKTISVGTNPVEIVVDPNNTDHHWTMNNGNSSGIDSILCSSEANPNVSSISVVHDDPDPVIIAYIHASICVGKGAHKVAFQTVSPFLALVTNQSDNSVSVIDDDSNSPTFLGAPGINPPDTNGGILRTITVGTAPLNVAYSSFMNLFYVYNTGAGTISVIDPNGNSGTGALLGSSLNVGKGYTVMKTDVSGRYLILSGTDTTTYSSLAYGILRILDLGDPTGATFGLIRIPKAGFSDFQQSPDGKRLFVASAVSGTSTQISTINSSAFYIFDSSSLPNPSLLRTTMVGSSVQSYRTFSINAISGSVKNLFVPNYSDGTVSIIDGMSYNPLTTLSVNGNPTYSTIFQPGGADAQGGMGGMGGMSGM</sequence>
<dbReference type="InterPro" id="IPR011048">
    <property type="entry name" value="Haem_d1_sf"/>
</dbReference>
<dbReference type="Proteomes" id="UP000094669">
    <property type="component" value="Unassembled WGS sequence"/>
</dbReference>
<dbReference type="PANTHER" id="PTHR47197">
    <property type="entry name" value="PROTEIN NIRF"/>
    <property type="match status" value="1"/>
</dbReference>
<dbReference type="Gene3D" id="2.130.10.10">
    <property type="entry name" value="YVTN repeat-like/Quinoprotein amine dehydrogenase"/>
    <property type="match status" value="2"/>
</dbReference>
<accession>A0ABX4YDG1</accession>
<organism evidence="1 2">
    <name type="scientific">Leptospira inadai serovar Lyme</name>
    <dbReference type="NCBI Taxonomy" id="293084"/>
    <lineage>
        <taxon>Bacteria</taxon>
        <taxon>Pseudomonadati</taxon>
        <taxon>Spirochaetota</taxon>
        <taxon>Spirochaetia</taxon>
        <taxon>Leptospirales</taxon>
        <taxon>Leptospiraceae</taxon>
        <taxon>Leptospira</taxon>
    </lineage>
</organism>
<protein>
    <submittedName>
        <fullName evidence="1">Cell surface protein</fullName>
    </submittedName>
</protein>